<dbReference type="KEGG" id="lrs:PX52LOC_00631"/>
<feature type="region of interest" description="Disordered" evidence="1">
    <location>
        <begin position="173"/>
        <end position="229"/>
    </location>
</feature>
<evidence type="ECO:0000313" key="3">
    <source>
        <dbReference type="EMBL" id="QEL13773.1"/>
    </source>
</evidence>
<keyword evidence="2" id="KW-1133">Transmembrane helix</keyword>
<feature type="region of interest" description="Disordered" evidence="1">
    <location>
        <begin position="34"/>
        <end position="140"/>
    </location>
</feature>
<evidence type="ECO:0000313" key="4">
    <source>
        <dbReference type="Proteomes" id="UP000324974"/>
    </source>
</evidence>
<dbReference type="SUPFAM" id="SSF75011">
    <property type="entry name" value="3-carboxy-cis,cis-mucoante lactonizing enzyme"/>
    <property type="match status" value="1"/>
</dbReference>
<evidence type="ECO:0008006" key="5">
    <source>
        <dbReference type="Google" id="ProtNLM"/>
    </source>
</evidence>
<dbReference type="EMBL" id="CP042425">
    <property type="protein sequence ID" value="QEL13773.1"/>
    <property type="molecule type" value="Genomic_DNA"/>
</dbReference>
<accession>A0A5C1A608</accession>
<keyword evidence="2" id="KW-0472">Membrane</keyword>
<feature type="compositionally biased region" description="Basic and acidic residues" evidence="1">
    <location>
        <begin position="104"/>
        <end position="113"/>
    </location>
</feature>
<dbReference type="AlphaFoldDB" id="A0A5C1A608"/>
<organism evidence="3 4">
    <name type="scientific">Limnoglobus roseus</name>
    <dbReference type="NCBI Taxonomy" id="2598579"/>
    <lineage>
        <taxon>Bacteria</taxon>
        <taxon>Pseudomonadati</taxon>
        <taxon>Planctomycetota</taxon>
        <taxon>Planctomycetia</taxon>
        <taxon>Gemmatales</taxon>
        <taxon>Gemmataceae</taxon>
        <taxon>Limnoglobus</taxon>
    </lineage>
</organism>
<protein>
    <recommendedName>
        <fullName evidence="5">Zinc finger/thioredoxin putative domain-containing protein</fullName>
    </recommendedName>
</protein>
<feature type="compositionally biased region" description="Pro residues" evidence="1">
    <location>
        <begin position="184"/>
        <end position="194"/>
    </location>
</feature>
<evidence type="ECO:0000256" key="2">
    <source>
        <dbReference type="SAM" id="Phobius"/>
    </source>
</evidence>
<evidence type="ECO:0000256" key="1">
    <source>
        <dbReference type="SAM" id="MobiDB-lite"/>
    </source>
</evidence>
<dbReference type="OrthoDB" id="292769at2"/>
<dbReference type="RefSeq" id="WP_149108714.1">
    <property type="nucleotide sequence ID" value="NZ_CP042425.1"/>
</dbReference>
<sequence length="596" mass="62165">MSIEVACPNCQARLKAPDEKAGKKARCKKCQHAFRLPGSKPNADDSDGDPEHLSAVADAPFAFGGDVAVAAPPPPAKPAAKKSAPLPEGSNPFAVPNGLSPAKAEPKKADSKSKYRTKAAEPAAKGSSYRDRKPTPDGRGKSRRLMLVLAGLLCAGGGAAAVYAFGEFQKSKDQPKPAAQAQTPAPPNDPPAPEKPADTPAAGKAAKDAPPRARKTTGGLTLPPPNPTPVLFEKATTVLALDHAPAAVKQMLVGGTDGPVMLVMRRTFDGIGGKGMRDTIDRYALNSQRRIDQTEVPVDTATAYPRVCAVSPGGDRFAIEHPAGKLTVAQLGTTTNVVEGLAPGDAKEPDAATAGIAGVRFLTDEKVAVLTKTGVVEVWDLAAKKRVSVSEPLPGGTPLVEGRTFVFHDDRDPKKASVFAYAGGGIHQVVVGGKPRPVFTLPRQSKACLALAVEDGGTRLAIAYTAAEPIEHVWLVCGRVNDKKPSGDHALDAEVGSPVAAGWTRSETFSILTDKGQGFAYAADTNDVIAVFRPEKPGPLLAPDDTRQWCLLSDPADAKKAVLVNVTVPPESYSPSLTGEKWTPLALTITPQGTAK</sequence>
<reference evidence="4" key="1">
    <citation type="submission" date="2019-08" db="EMBL/GenBank/DDBJ databases">
        <title>Limnoglobus roseus gen. nov., sp. nov., a novel freshwater planctomycete with a giant genome from the family Gemmataceae.</title>
        <authorList>
            <person name="Kulichevskaya I.S."/>
            <person name="Naumoff D.G."/>
            <person name="Miroshnikov K."/>
            <person name="Ivanova A."/>
            <person name="Philippov D.A."/>
            <person name="Hakobyan A."/>
            <person name="Rijpstra I.C."/>
            <person name="Sinninghe Damste J.S."/>
            <person name="Liesack W."/>
            <person name="Dedysh S.N."/>
        </authorList>
    </citation>
    <scope>NUCLEOTIDE SEQUENCE [LARGE SCALE GENOMIC DNA]</scope>
    <source>
        <strain evidence="4">PX52</strain>
    </source>
</reference>
<feature type="compositionally biased region" description="Basic and acidic residues" evidence="1">
    <location>
        <begin position="128"/>
        <end position="140"/>
    </location>
</feature>
<feature type="transmembrane region" description="Helical" evidence="2">
    <location>
        <begin position="145"/>
        <end position="166"/>
    </location>
</feature>
<keyword evidence="4" id="KW-1185">Reference proteome</keyword>
<dbReference type="Proteomes" id="UP000324974">
    <property type="component" value="Chromosome"/>
</dbReference>
<gene>
    <name evidence="3" type="ORF">PX52LOC_00631</name>
</gene>
<proteinExistence type="predicted"/>
<keyword evidence="2" id="KW-0812">Transmembrane</keyword>
<name>A0A5C1A608_9BACT</name>